<keyword evidence="2" id="KW-1185">Reference proteome</keyword>
<accession>A0A9E6R6W5</accession>
<dbReference type="RefSeq" id="WP_261401441.1">
    <property type="nucleotide sequence ID" value="NZ_CP081869.1"/>
</dbReference>
<dbReference type="EMBL" id="CP081869">
    <property type="protein sequence ID" value="QZN98511.1"/>
    <property type="molecule type" value="Genomic_DNA"/>
</dbReference>
<evidence type="ECO:0000313" key="2">
    <source>
        <dbReference type="Proteomes" id="UP000825701"/>
    </source>
</evidence>
<gene>
    <name evidence="1" type="ORF">K6K41_15805</name>
</gene>
<reference evidence="1" key="1">
    <citation type="submission" date="2021-08" db="EMBL/GenBank/DDBJ databases">
        <authorList>
            <person name="Zhang H."/>
            <person name="Xu M."/>
            <person name="Yu Z."/>
            <person name="Yang L."/>
            <person name="Cai Y."/>
        </authorList>
    </citation>
    <scope>NUCLEOTIDE SEQUENCE</scope>
    <source>
        <strain evidence="1">CHL1</strain>
    </source>
</reference>
<organism evidence="1 2">
    <name type="scientific">Chenggangzhangella methanolivorans</name>
    <dbReference type="NCBI Taxonomy" id="1437009"/>
    <lineage>
        <taxon>Bacteria</taxon>
        <taxon>Pseudomonadati</taxon>
        <taxon>Pseudomonadota</taxon>
        <taxon>Alphaproteobacteria</taxon>
        <taxon>Hyphomicrobiales</taxon>
        <taxon>Methylopilaceae</taxon>
        <taxon>Chenggangzhangella</taxon>
    </lineage>
</organism>
<proteinExistence type="predicted"/>
<dbReference type="Proteomes" id="UP000825701">
    <property type="component" value="Chromosome"/>
</dbReference>
<dbReference type="AlphaFoldDB" id="A0A9E6R6W5"/>
<evidence type="ECO:0000313" key="1">
    <source>
        <dbReference type="EMBL" id="QZN98511.1"/>
    </source>
</evidence>
<protein>
    <submittedName>
        <fullName evidence="1">Uncharacterized protein</fullName>
    </submittedName>
</protein>
<name>A0A9E6R6W5_9HYPH</name>
<sequence>MIHGRQSPAPVHALAQRLGHLSVASPFSQQRLPFDLRFVADDGADPAVVLSPAGAARLAPEALERLGLDPARLGVASLRIRLGDLATPCPFDPSDLAACRSLAVTSMRYDATMAYVADLLAELFGPVRLTVSELVSPLWTGVGRRAAARNGGEEPALA</sequence>
<dbReference type="KEGG" id="cmet:K6K41_15805"/>